<name>X1E9N7_9ZZZZ</name>
<evidence type="ECO:0000256" key="1">
    <source>
        <dbReference type="SAM" id="MobiDB-lite"/>
    </source>
</evidence>
<accession>X1E9N7</accession>
<comment type="caution">
    <text evidence="2">The sequence shown here is derived from an EMBL/GenBank/DDBJ whole genome shotgun (WGS) entry which is preliminary data.</text>
</comment>
<feature type="non-terminal residue" evidence="2">
    <location>
        <position position="92"/>
    </location>
</feature>
<evidence type="ECO:0000313" key="2">
    <source>
        <dbReference type="EMBL" id="GAH29956.1"/>
    </source>
</evidence>
<reference evidence="2" key="1">
    <citation type="journal article" date="2014" name="Front. Microbiol.">
        <title>High frequency of phylogenetically diverse reductive dehalogenase-homologous genes in deep subseafloor sedimentary metagenomes.</title>
        <authorList>
            <person name="Kawai M."/>
            <person name="Futagami T."/>
            <person name="Toyoda A."/>
            <person name="Takaki Y."/>
            <person name="Nishi S."/>
            <person name="Hori S."/>
            <person name="Arai W."/>
            <person name="Tsubouchi T."/>
            <person name="Morono Y."/>
            <person name="Uchiyama I."/>
            <person name="Ito T."/>
            <person name="Fujiyama A."/>
            <person name="Inagaki F."/>
            <person name="Takami H."/>
        </authorList>
    </citation>
    <scope>NUCLEOTIDE SEQUENCE</scope>
    <source>
        <strain evidence="2">Expedition CK06-06</strain>
    </source>
</reference>
<feature type="non-terminal residue" evidence="2">
    <location>
        <position position="1"/>
    </location>
</feature>
<sequence length="92" mass="10073">AREIGVKCSKKKLKAPFESKEGKGHFLGNPFSEFSPEMLSDKGKSDIGRKGVCQVWSKEKSIHGGEIHTRKASAKKRCNRVGNTGEKSVIGK</sequence>
<proteinExistence type="predicted"/>
<organism evidence="2">
    <name type="scientific">marine sediment metagenome</name>
    <dbReference type="NCBI Taxonomy" id="412755"/>
    <lineage>
        <taxon>unclassified sequences</taxon>
        <taxon>metagenomes</taxon>
        <taxon>ecological metagenomes</taxon>
    </lineage>
</organism>
<gene>
    <name evidence="2" type="ORF">S01H4_65909</name>
</gene>
<dbReference type="AlphaFoldDB" id="X1E9N7"/>
<feature type="compositionally biased region" description="Basic residues" evidence="1">
    <location>
        <begin position="70"/>
        <end position="79"/>
    </location>
</feature>
<protein>
    <submittedName>
        <fullName evidence="2">Uncharacterized protein</fullName>
    </submittedName>
</protein>
<dbReference type="EMBL" id="BART01040539">
    <property type="protein sequence ID" value="GAH29956.1"/>
    <property type="molecule type" value="Genomic_DNA"/>
</dbReference>
<feature type="region of interest" description="Disordered" evidence="1">
    <location>
        <begin position="64"/>
        <end position="92"/>
    </location>
</feature>